<dbReference type="InterPro" id="IPR035291">
    <property type="entry name" value="DUF5354"/>
</dbReference>
<feature type="signal peptide" evidence="1">
    <location>
        <begin position="1"/>
        <end position="23"/>
    </location>
</feature>
<dbReference type="Pfam" id="PF17305">
    <property type="entry name" value="DUF5354"/>
    <property type="match status" value="1"/>
</dbReference>
<keyword evidence="2" id="KW-1185">Reference proteome</keyword>
<protein>
    <submittedName>
        <fullName evidence="3">Uncharacterized protein</fullName>
    </submittedName>
</protein>
<evidence type="ECO:0000313" key="3">
    <source>
        <dbReference type="WBParaSite" id="ACRNAN_scaffold9205.g29188.t1"/>
    </source>
</evidence>
<name>A0A914EPE8_9BILA</name>
<reference evidence="3" key="1">
    <citation type="submission" date="2022-11" db="UniProtKB">
        <authorList>
            <consortium name="WormBaseParasite"/>
        </authorList>
    </citation>
    <scope>IDENTIFICATION</scope>
</reference>
<keyword evidence="1" id="KW-0732">Signal</keyword>
<dbReference type="WBParaSite" id="ACRNAN_scaffold9205.g29188.t1">
    <property type="protein sequence ID" value="ACRNAN_scaffold9205.g29188.t1"/>
    <property type="gene ID" value="ACRNAN_scaffold9205.g29188"/>
</dbReference>
<feature type="chain" id="PRO_5037091382" evidence="1">
    <location>
        <begin position="24"/>
        <end position="149"/>
    </location>
</feature>
<evidence type="ECO:0000313" key="2">
    <source>
        <dbReference type="Proteomes" id="UP000887540"/>
    </source>
</evidence>
<proteinExistence type="predicted"/>
<dbReference type="AlphaFoldDB" id="A0A914EPE8"/>
<evidence type="ECO:0000256" key="1">
    <source>
        <dbReference type="SAM" id="SignalP"/>
    </source>
</evidence>
<accession>A0A914EPE8</accession>
<organism evidence="2 3">
    <name type="scientific">Acrobeloides nanus</name>
    <dbReference type="NCBI Taxonomy" id="290746"/>
    <lineage>
        <taxon>Eukaryota</taxon>
        <taxon>Metazoa</taxon>
        <taxon>Ecdysozoa</taxon>
        <taxon>Nematoda</taxon>
        <taxon>Chromadorea</taxon>
        <taxon>Rhabditida</taxon>
        <taxon>Tylenchina</taxon>
        <taxon>Cephalobomorpha</taxon>
        <taxon>Cephaloboidea</taxon>
        <taxon>Cephalobidae</taxon>
        <taxon>Acrobeloides</taxon>
    </lineage>
</organism>
<dbReference type="Proteomes" id="UP000887540">
    <property type="component" value="Unplaced"/>
</dbReference>
<sequence>MHFNLALTQFFVIGMLFVRKSWGLTCFQTDEETGEIQAVTKDDYVYCRLFPAVRHPITGKLVHAQVDGIIKEEVDGPFQKFFDAQEPYYQVLSICLYERYHFFPNNPSKPAEYQFRCICNTDRCNSPSTFEPYLGTLRRKSQDNREESA</sequence>